<dbReference type="Proteomes" id="UP001600165">
    <property type="component" value="Unassembled WGS sequence"/>
</dbReference>
<keyword evidence="2" id="KW-1185">Reference proteome</keyword>
<protein>
    <recommendedName>
        <fullName evidence="3">DNA-directed RNA polymerase</fullName>
    </recommendedName>
</protein>
<evidence type="ECO:0000313" key="2">
    <source>
        <dbReference type="Proteomes" id="UP001600165"/>
    </source>
</evidence>
<evidence type="ECO:0000313" key="1">
    <source>
        <dbReference type="EMBL" id="MFE4107806.1"/>
    </source>
</evidence>
<reference evidence="1 2" key="1">
    <citation type="submission" date="2024-10" db="EMBL/GenBank/DDBJ databases">
        <authorList>
            <person name="Ratan Roy A."/>
            <person name="Morales Sandoval P.H."/>
            <person name="De Los Santos Villalobos S."/>
            <person name="Chakraborty S."/>
            <person name="Mukherjee J."/>
        </authorList>
    </citation>
    <scope>NUCLEOTIDE SEQUENCE [LARGE SCALE GENOMIC DNA]</scope>
    <source>
        <strain evidence="1 2">S1</strain>
    </source>
</reference>
<name>A0ABW6IHZ5_9CYAN</name>
<sequence length="369" mass="40966">MHHRTSKKQFAASTAALGNSQFKYSQTPTAASVESSASQFESRPFQIAEPNYFELPAYPFANRPLAPVSQTQTTKVQAQLAQARKTNFDPMQVSLFPRDKSLSQSKVAQNETESAVRKIHGEKRGNRVASNHIVQPKYFKTGFFPGDMIQAKPYEIVGSNPNRGKVEVTTGADKVTATGSITNKQTGAKTPVDGSVLLHEYKMPLNRALAPVPKVGMEIPDALRVHNLAANPRGLKLGQLLTYHHGLEAVSRNIPYVIAMNVTAARGPFYEPLGFTDYNASQPYQQLKDEADAIVAFIQKGGPFAYEGHQQELIERLVLVRNLMAESSMIISSSDLVANSKEKWEQVWTVDKIEEDSRKARSMQYAYQY</sequence>
<evidence type="ECO:0008006" key="3">
    <source>
        <dbReference type="Google" id="ProtNLM"/>
    </source>
</evidence>
<accession>A0ABW6IHZ5</accession>
<proteinExistence type="predicted"/>
<comment type="caution">
    <text evidence="1">The sequence shown here is derived from an EMBL/GenBank/DDBJ whole genome shotgun (WGS) entry which is preliminary data.</text>
</comment>
<dbReference type="EMBL" id="JBHZOL010000093">
    <property type="protein sequence ID" value="MFE4107806.1"/>
    <property type="molecule type" value="Genomic_DNA"/>
</dbReference>
<dbReference type="RefSeq" id="WP_377966873.1">
    <property type="nucleotide sequence ID" value="NZ_JBHZOL010000093.1"/>
</dbReference>
<gene>
    <name evidence="1" type="ORF">ACFVKH_16075</name>
</gene>
<organism evidence="1 2">
    <name type="scientific">Almyronema epifaneia S1</name>
    <dbReference type="NCBI Taxonomy" id="2991925"/>
    <lineage>
        <taxon>Bacteria</taxon>
        <taxon>Bacillati</taxon>
        <taxon>Cyanobacteriota</taxon>
        <taxon>Cyanophyceae</taxon>
        <taxon>Nodosilineales</taxon>
        <taxon>Nodosilineaceae</taxon>
        <taxon>Almyronema</taxon>
        <taxon>Almyronema epifaneia</taxon>
    </lineage>
</organism>